<gene>
    <name evidence="1" type="ORF">ERUC_LOCUS23943</name>
</gene>
<proteinExistence type="predicted"/>
<evidence type="ECO:0000313" key="2">
    <source>
        <dbReference type="Proteomes" id="UP001642260"/>
    </source>
</evidence>
<keyword evidence="2" id="KW-1185">Reference proteome</keyword>
<comment type="caution">
    <text evidence="1">The sequence shown here is derived from an EMBL/GenBank/DDBJ whole genome shotgun (WGS) entry which is preliminary data.</text>
</comment>
<protein>
    <submittedName>
        <fullName evidence="1">Uncharacterized protein</fullName>
    </submittedName>
</protein>
<sequence length="162" mass="17626">MAHSNAPTRRRFGCPDNVRKGGELMSVDMLFVDANSNSGFYCFVKATVTQGSVGANRQLCCIVIRLQRCFTMLVDTAEKDSQALSLTTHPAERNGSEDELPTKWRLYSAVGKILLDDCNKHGPGFTQPSVLGAMTQAVPTHQDNQAFFTWLKPGSSATAVVA</sequence>
<reference evidence="1 2" key="1">
    <citation type="submission" date="2022-03" db="EMBL/GenBank/DDBJ databases">
        <authorList>
            <person name="Macdonald S."/>
            <person name="Ahmed S."/>
            <person name="Newling K."/>
        </authorList>
    </citation>
    <scope>NUCLEOTIDE SEQUENCE [LARGE SCALE GENOMIC DNA]</scope>
</reference>
<name>A0ABC8KGJ7_ERUVS</name>
<organism evidence="1 2">
    <name type="scientific">Eruca vesicaria subsp. sativa</name>
    <name type="common">Garden rocket</name>
    <name type="synonym">Eruca sativa</name>
    <dbReference type="NCBI Taxonomy" id="29727"/>
    <lineage>
        <taxon>Eukaryota</taxon>
        <taxon>Viridiplantae</taxon>
        <taxon>Streptophyta</taxon>
        <taxon>Embryophyta</taxon>
        <taxon>Tracheophyta</taxon>
        <taxon>Spermatophyta</taxon>
        <taxon>Magnoliopsida</taxon>
        <taxon>eudicotyledons</taxon>
        <taxon>Gunneridae</taxon>
        <taxon>Pentapetalae</taxon>
        <taxon>rosids</taxon>
        <taxon>malvids</taxon>
        <taxon>Brassicales</taxon>
        <taxon>Brassicaceae</taxon>
        <taxon>Brassiceae</taxon>
        <taxon>Eruca</taxon>
    </lineage>
</organism>
<dbReference type="AlphaFoldDB" id="A0ABC8KGJ7"/>
<evidence type="ECO:0000313" key="1">
    <source>
        <dbReference type="EMBL" id="CAH8358187.1"/>
    </source>
</evidence>
<dbReference type="Proteomes" id="UP001642260">
    <property type="component" value="Unassembled WGS sequence"/>
</dbReference>
<accession>A0ABC8KGJ7</accession>
<dbReference type="EMBL" id="CAKOAT010243044">
    <property type="protein sequence ID" value="CAH8358187.1"/>
    <property type="molecule type" value="Genomic_DNA"/>
</dbReference>